<accession>A0A9D2DBX0</accession>
<keyword evidence="2" id="KW-0238">DNA-binding</keyword>
<dbReference type="PANTHER" id="PTHR42756:SF1">
    <property type="entry name" value="TRANSCRIPTIONAL REPRESSOR OF EMRAB OPERON"/>
    <property type="match status" value="1"/>
</dbReference>
<reference evidence="5" key="1">
    <citation type="journal article" date="2021" name="PeerJ">
        <title>Extensive microbial diversity within the chicken gut microbiome revealed by metagenomics and culture.</title>
        <authorList>
            <person name="Gilroy R."/>
            <person name="Ravi A."/>
            <person name="Getino M."/>
            <person name="Pursley I."/>
            <person name="Horton D.L."/>
            <person name="Alikhan N.F."/>
            <person name="Baker D."/>
            <person name="Gharbi K."/>
            <person name="Hall N."/>
            <person name="Watson M."/>
            <person name="Adriaenssens E.M."/>
            <person name="Foster-Nyarko E."/>
            <person name="Jarju S."/>
            <person name="Secka A."/>
            <person name="Antonio M."/>
            <person name="Oren A."/>
            <person name="Chaudhuri R.R."/>
            <person name="La Ragione R."/>
            <person name="Hildebrand F."/>
            <person name="Pallen M.J."/>
        </authorList>
    </citation>
    <scope>NUCLEOTIDE SEQUENCE</scope>
    <source>
        <strain evidence="5">ChiGjej1B1-13045</strain>
    </source>
</reference>
<dbReference type="Pfam" id="PF12802">
    <property type="entry name" value="MarR_2"/>
    <property type="match status" value="1"/>
</dbReference>
<evidence type="ECO:0000313" key="6">
    <source>
        <dbReference type="Proteomes" id="UP000824017"/>
    </source>
</evidence>
<evidence type="ECO:0000256" key="2">
    <source>
        <dbReference type="ARBA" id="ARBA00023125"/>
    </source>
</evidence>
<dbReference type="PANTHER" id="PTHR42756">
    <property type="entry name" value="TRANSCRIPTIONAL REGULATOR, MARR"/>
    <property type="match status" value="1"/>
</dbReference>
<feature type="domain" description="HTH marR-type" evidence="4">
    <location>
        <begin position="14"/>
        <end position="149"/>
    </location>
</feature>
<dbReference type="InterPro" id="IPR036388">
    <property type="entry name" value="WH-like_DNA-bd_sf"/>
</dbReference>
<evidence type="ECO:0000256" key="1">
    <source>
        <dbReference type="ARBA" id="ARBA00023015"/>
    </source>
</evidence>
<name>A0A9D2DBX0_9FIRM</name>
<dbReference type="InterPro" id="IPR036390">
    <property type="entry name" value="WH_DNA-bd_sf"/>
</dbReference>
<protein>
    <submittedName>
        <fullName evidence="5">MarR family winged helix-turn-helix transcriptional regulator</fullName>
    </submittedName>
</protein>
<gene>
    <name evidence="5" type="ORF">H9817_09550</name>
</gene>
<comment type="caution">
    <text evidence="5">The sequence shown here is derived from an EMBL/GenBank/DDBJ whole genome shotgun (WGS) entry which is preliminary data.</text>
</comment>
<dbReference type="PROSITE" id="PS50995">
    <property type="entry name" value="HTH_MARR_2"/>
    <property type="match status" value="1"/>
</dbReference>
<dbReference type="GO" id="GO:0003700">
    <property type="term" value="F:DNA-binding transcription factor activity"/>
    <property type="evidence" value="ECO:0007669"/>
    <property type="project" value="InterPro"/>
</dbReference>
<evidence type="ECO:0000256" key="3">
    <source>
        <dbReference type="ARBA" id="ARBA00023163"/>
    </source>
</evidence>
<keyword evidence="3" id="KW-0804">Transcription</keyword>
<dbReference type="AlphaFoldDB" id="A0A9D2DBX0"/>
<dbReference type="Proteomes" id="UP000824017">
    <property type="component" value="Unassembled WGS sequence"/>
</dbReference>
<keyword evidence="1" id="KW-0805">Transcription regulation</keyword>
<organism evidence="5 6">
    <name type="scientific">Candidatus Mediterraneibacter stercorigallinarum</name>
    <dbReference type="NCBI Taxonomy" id="2838686"/>
    <lineage>
        <taxon>Bacteria</taxon>
        <taxon>Bacillati</taxon>
        <taxon>Bacillota</taxon>
        <taxon>Clostridia</taxon>
        <taxon>Lachnospirales</taxon>
        <taxon>Lachnospiraceae</taxon>
        <taxon>Mediterraneibacter</taxon>
    </lineage>
</organism>
<dbReference type="GO" id="GO:0003677">
    <property type="term" value="F:DNA binding"/>
    <property type="evidence" value="ECO:0007669"/>
    <property type="project" value="UniProtKB-KW"/>
</dbReference>
<evidence type="ECO:0000259" key="4">
    <source>
        <dbReference type="PROSITE" id="PS50995"/>
    </source>
</evidence>
<proteinExistence type="predicted"/>
<dbReference type="EMBL" id="DXCD01000245">
    <property type="protein sequence ID" value="HIZ14152.1"/>
    <property type="molecule type" value="Genomic_DNA"/>
</dbReference>
<evidence type="ECO:0000313" key="5">
    <source>
        <dbReference type="EMBL" id="HIZ14152.1"/>
    </source>
</evidence>
<dbReference type="Gene3D" id="1.10.10.10">
    <property type="entry name" value="Winged helix-like DNA-binding domain superfamily/Winged helix DNA-binding domain"/>
    <property type="match status" value="1"/>
</dbReference>
<dbReference type="SUPFAM" id="SSF46785">
    <property type="entry name" value="Winged helix' DNA-binding domain"/>
    <property type="match status" value="1"/>
</dbReference>
<dbReference type="InterPro" id="IPR000835">
    <property type="entry name" value="HTH_MarR-typ"/>
</dbReference>
<sequence length="165" mass="19390">MEKKERQDGIDSSAHDAGRLINTVSHQLKRQMCTHEAEDSLTNIQRHVLHYILFQSLKCDIYQRDVEKEFQIRRSTVTGTLQLLEKKGFIRRESVEWDARLKKVVPTDKAEGIREHVLNNIRYAEAVLREGIPEAKLRVCLEVLEQMSENLTGNEKRREEIRDHE</sequence>
<dbReference type="SMART" id="SM00347">
    <property type="entry name" value="HTH_MARR"/>
    <property type="match status" value="1"/>
</dbReference>
<reference evidence="5" key="2">
    <citation type="submission" date="2021-04" db="EMBL/GenBank/DDBJ databases">
        <authorList>
            <person name="Gilroy R."/>
        </authorList>
    </citation>
    <scope>NUCLEOTIDE SEQUENCE</scope>
    <source>
        <strain evidence="5">ChiGjej1B1-13045</strain>
    </source>
</reference>